<evidence type="ECO:0000313" key="3">
    <source>
        <dbReference type="Proteomes" id="UP000245634"/>
    </source>
</evidence>
<dbReference type="Proteomes" id="UP000245634">
    <property type="component" value="Unassembled WGS sequence"/>
</dbReference>
<evidence type="ECO:0000256" key="1">
    <source>
        <dbReference type="SAM" id="SignalP"/>
    </source>
</evidence>
<proteinExistence type="predicted"/>
<sequence length="129" mass="12972">MKKITKLATIMAVAALAVATTAGAAQTASKVKNGVTLTGNLVLVSGGAQPTAYATSATSSPVGNLVASLHTYYGDGGINYGGHSNSVDNGTYVESSSNTLANTSGHFAGYHQFTDSTAGFAVVSTNLYF</sequence>
<feature type="signal peptide" evidence="1">
    <location>
        <begin position="1"/>
        <end position="24"/>
    </location>
</feature>
<gene>
    <name evidence="2" type="ORF">C7459_1093</name>
</gene>
<dbReference type="RefSeq" id="WP_109689249.1">
    <property type="nucleotide sequence ID" value="NZ_QGGL01000009.1"/>
</dbReference>
<keyword evidence="1" id="KW-0732">Signal</keyword>
<evidence type="ECO:0000313" key="2">
    <source>
        <dbReference type="EMBL" id="PWK12651.1"/>
    </source>
</evidence>
<protein>
    <submittedName>
        <fullName evidence="2">Uncharacterized protein</fullName>
    </submittedName>
</protein>
<dbReference type="OrthoDB" id="9842973at2"/>
<dbReference type="AlphaFoldDB" id="A0A316D9N0"/>
<keyword evidence="3" id="KW-1185">Reference proteome</keyword>
<feature type="chain" id="PRO_5016399161" evidence="1">
    <location>
        <begin position="25"/>
        <end position="129"/>
    </location>
</feature>
<comment type="caution">
    <text evidence="2">The sequence shown here is derived from an EMBL/GenBank/DDBJ whole genome shotgun (WGS) entry which is preliminary data.</text>
</comment>
<dbReference type="EMBL" id="QGGL01000009">
    <property type="protein sequence ID" value="PWK12651.1"/>
    <property type="molecule type" value="Genomic_DNA"/>
</dbReference>
<accession>A0A316D9N0</accession>
<name>A0A316D9N0_9BACL</name>
<organism evidence="2 3">
    <name type="scientific">Tumebacillus permanentifrigoris</name>
    <dbReference type="NCBI Taxonomy" id="378543"/>
    <lineage>
        <taxon>Bacteria</taxon>
        <taxon>Bacillati</taxon>
        <taxon>Bacillota</taxon>
        <taxon>Bacilli</taxon>
        <taxon>Bacillales</taxon>
        <taxon>Alicyclobacillaceae</taxon>
        <taxon>Tumebacillus</taxon>
    </lineage>
</organism>
<reference evidence="2 3" key="1">
    <citation type="submission" date="2018-05" db="EMBL/GenBank/DDBJ databases">
        <title>Genomic Encyclopedia of Type Strains, Phase IV (KMG-IV): sequencing the most valuable type-strain genomes for metagenomic binning, comparative biology and taxonomic classification.</title>
        <authorList>
            <person name="Goeker M."/>
        </authorList>
    </citation>
    <scope>NUCLEOTIDE SEQUENCE [LARGE SCALE GENOMIC DNA]</scope>
    <source>
        <strain evidence="2 3">DSM 18773</strain>
    </source>
</reference>